<name>A0A1H3P062_9PROT</name>
<feature type="domain" description="Glycosyltransferase 2-like" evidence="6">
    <location>
        <begin position="5"/>
        <end position="104"/>
    </location>
</feature>
<keyword evidence="8" id="KW-1185">Reference proteome</keyword>
<evidence type="ECO:0000259" key="6">
    <source>
        <dbReference type="Pfam" id="PF00535"/>
    </source>
</evidence>
<protein>
    <submittedName>
        <fullName evidence="7">Transferase 2, rSAM/selenodomain-associated</fullName>
    </submittedName>
</protein>
<keyword evidence="3" id="KW-0328">Glycosyltransferase</keyword>
<dbReference type="CDD" id="cd02522">
    <property type="entry name" value="GT_2_like_a"/>
    <property type="match status" value="1"/>
</dbReference>
<keyword evidence="2" id="KW-1003">Cell membrane</keyword>
<dbReference type="InterPro" id="IPR029044">
    <property type="entry name" value="Nucleotide-diphossugar_trans"/>
</dbReference>
<organism evidence="7 8">
    <name type="scientific">Nitrosomonas halophila</name>
    <dbReference type="NCBI Taxonomy" id="44576"/>
    <lineage>
        <taxon>Bacteria</taxon>
        <taxon>Pseudomonadati</taxon>
        <taxon>Pseudomonadota</taxon>
        <taxon>Betaproteobacteria</taxon>
        <taxon>Nitrosomonadales</taxon>
        <taxon>Nitrosomonadaceae</taxon>
        <taxon>Nitrosomonas</taxon>
    </lineage>
</organism>
<dbReference type="EMBL" id="FNOY01000085">
    <property type="protein sequence ID" value="SDY94468.1"/>
    <property type="molecule type" value="Genomic_DNA"/>
</dbReference>
<evidence type="ECO:0000256" key="3">
    <source>
        <dbReference type="ARBA" id="ARBA00022676"/>
    </source>
</evidence>
<dbReference type="SUPFAM" id="SSF53448">
    <property type="entry name" value="Nucleotide-diphospho-sugar transferases"/>
    <property type="match status" value="1"/>
</dbReference>
<reference evidence="7 8" key="1">
    <citation type="submission" date="2016-10" db="EMBL/GenBank/DDBJ databases">
        <authorList>
            <person name="de Groot N.N."/>
        </authorList>
    </citation>
    <scope>NUCLEOTIDE SEQUENCE [LARGE SCALE GENOMIC DNA]</scope>
    <source>
        <strain evidence="7 8">Nm1</strain>
    </source>
</reference>
<keyword evidence="5" id="KW-0472">Membrane</keyword>
<dbReference type="RefSeq" id="WP_090415720.1">
    <property type="nucleotide sequence ID" value="NZ_FNOY01000085.1"/>
</dbReference>
<evidence type="ECO:0000256" key="1">
    <source>
        <dbReference type="ARBA" id="ARBA00004236"/>
    </source>
</evidence>
<comment type="subcellular location">
    <subcellularLocation>
        <location evidence="1">Cell membrane</location>
    </subcellularLocation>
</comment>
<dbReference type="GO" id="GO:0016757">
    <property type="term" value="F:glycosyltransferase activity"/>
    <property type="evidence" value="ECO:0007669"/>
    <property type="project" value="UniProtKB-KW"/>
</dbReference>
<dbReference type="NCBIfam" id="TIGR04283">
    <property type="entry name" value="glyco_like_mftF"/>
    <property type="match status" value="1"/>
</dbReference>
<dbReference type="AlphaFoldDB" id="A0A1H3P062"/>
<dbReference type="Proteomes" id="UP000198640">
    <property type="component" value="Unassembled WGS sequence"/>
</dbReference>
<dbReference type="PANTHER" id="PTHR43646">
    <property type="entry name" value="GLYCOSYLTRANSFERASE"/>
    <property type="match status" value="1"/>
</dbReference>
<evidence type="ECO:0000256" key="4">
    <source>
        <dbReference type="ARBA" id="ARBA00022679"/>
    </source>
</evidence>
<proteinExistence type="predicted"/>
<dbReference type="InterPro" id="IPR001173">
    <property type="entry name" value="Glyco_trans_2-like"/>
</dbReference>
<dbReference type="OrthoDB" id="5291101at2"/>
<gene>
    <name evidence="7" type="ORF">SAMN05421881_10855</name>
</gene>
<keyword evidence="4 7" id="KW-0808">Transferase</keyword>
<accession>A0A1H3P062</accession>
<dbReference type="Pfam" id="PF00535">
    <property type="entry name" value="Glycos_transf_2"/>
    <property type="match status" value="1"/>
</dbReference>
<dbReference type="PANTHER" id="PTHR43646:SF2">
    <property type="entry name" value="GLYCOSYLTRANSFERASE 2-LIKE DOMAIN-CONTAINING PROTEIN"/>
    <property type="match status" value="1"/>
</dbReference>
<dbReference type="STRING" id="44576.SAMN05421881_10855"/>
<dbReference type="Gene3D" id="3.90.550.10">
    <property type="entry name" value="Spore Coat Polysaccharide Biosynthesis Protein SpsA, Chain A"/>
    <property type="match status" value="1"/>
</dbReference>
<evidence type="ECO:0000313" key="7">
    <source>
        <dbReference type="EMBL" id="SDY94468.1"/>
    </source>
</evidence>
<dbReference type="InterPro" id="IPR026461">
    <property type="entry name" value="Trfase_2_rSAM/seldom_assoc"/>
</dbReference>
<evidence type="ECO:0000256" key="5">
    <source>
        <dbReference type="ARBA" id="ARBA00023136"/>
    </source>
</evidence>
<evidence type="ECO:0000256" key="2">
    <source>
        <dbReference type="ARBA" id="ARBA00022475"/>
    </source>
</evidence>
<dbReference type="GO" id="GO:0005886">
    <property type="term" value="C:plasma membrane"/>
    <property type="evidence" value="ECO:0007669"/>
    <property type="project" value="UniProtKB-SubCell"/>
</dbReference>
<sequence>MHECSVIIPCYRDESRLESLLNQLHRLPDIPQEVIVVDAARQTACRAVCERYGARWLPAIPCRGQQLRAGAMSARGEILWFLHADARLPENPLPAIARALTNGALGGYFRFRFDGACAWPAPLLETAIALRCRIGVPYGDQGIFARRSSYFAAGGHAPWPLFEEVPLVRNLRALGRFQALTESLWVDPRRWQREGWWRRTWHNRKLALAFAWGVPAEKLAGRYFHRGDPDDLTTGT</sequence>
<evidence type="ECO:0000313" key="8">
    <source>
        <dbReference type="Proteomes" id="UP000198640"/>
    </source>
</evidence>